<protein>
    <submittedName>
        <fullName evidence="1">Uncharacterized protein</fullName>
    </submittedName>
</protein>
<evidence type="ECO:0000313" key="2">
    <source>
        <dbReference type="Proteomes" id="UP000768646"/>
    </source>
</evidence>
<keyword evidence="2" id="KW-1185">Reference proteome</keyword>
<organism evidence="1 2">
    <name type="scientific">Pneumocystis oryctolagi</name>
    <dbReference type="NCBI Taxonomy" id="42067"/>
    <lineage>
        <taxon>Eukaryota</taxon>
        <taxon>Fungi</taxon>
        <taxon>Dikarya</taxon>
        <taxon>Ascomycota</taxon>
        <taxon>Taphrinomycotina</taxon>
        <taxon>Pneumocystomycetes</taxon>
        <taxon>Pneumocystaceae</taxon>
        <taxon>Pneumocystis</taxon>
    </lineage>
</organism>
<sequence>MKYQRAHCRIPLLLRRYRGWIQRRTLLSELLRVPLRVPWIDGRWLHLRPYQEACIKACLEGIQEGKRRLGISLATGSGKTIQLVFLSLIQKIKSSEQNATQTLILAHRRELVEQAYRQCRLLYPEKVVCAKTIDIEMAESHASGLADITIASVPTMISNERLQKFNPALFKLILIDEVHHAAAASYTRILKHFSATTPESKIIVVGVSATISRLDGLKLGVVLDHIVYHRDLIDLINEKWLSDVFFTTINTNVDLSKVKSDQFGDFEKKSLSNIINTRPTNDTCVRTWIKRASFRKSTLVFCVSIAHCLDMANTFRSYGIDARIITSKTPKSERYKLIQGFQKQEYPVLVNCGILTEGTDIPNIDCILLARPTKSQNLFVQMIGRGMRLFPGKTNCHVIDMVGNVLNGIVTIPTLFGLDPSEISHEISLSELKRISNSKKTQNHELNGPKNPSIQQASSISSDIKYTERDFTHAFAKEFQVVVDVCKFSELSWVHIKADKYILSIPMYGFIKVDKDIETNTYYASETLRISPLSKKPNTFYKKPRLIFSNVVSLKHAISAVDTYAKNKYPRRLLLKNAKWRKSPATDTQIAFINKRCPLMRQNISKMSKGSAWDLITKLKYGAKKSLKQVEDN</sequence>
<name>A0ACB7CBS4_9ASCO</name>
<proteinExistence type="predicted"/>
<dbReference type="Proteomes" id="UP000768646">
    <property type="component" value="Unassembled WGS sequence"/>
</dbReference>
<reference evidence="1 2" key="1">
    <citation type="journal article" date="2021" name="Commun. Biol.">
        <title>Genomic insights into the host specific adaptation of the Pneumocystis genus.</title>
        <authorList>
            <person name="Cisse O.H."/>
            <person name="Ma L."/>
            <person name="Dekker J.P."/>
            <person name="Khil P.P."/>
            <person name="Youn J.-H."/>
            <person name="Brenchley J.M."/>
            <person name="Blair R."/>
            <person name="Pahar B."/>
            <person name="Chabe M."/>
            <person name="Van Rompay K.K.A."/>
            <person name="Keesler R."/>
            <person name="Sukura A."/>
            <person name="Hirsch V."/>
            <person name="Kutty G."/>
            <person name="Liu Y."/>
            <person name="Peng L."/>
            <person name="Chen J."/>
            <person name="Song J."/>
            <person name="Weissenbacher-Lang C."/>
            <person name="Xu J."/>
            <person name="Upham N.S."/>
            <person name="Stajich J.E."/>
            <person name="Cuomo C.A."/>
            <person name="Cushion M.T."/>
            <person name="Kovacs J.A."/>
        </authorList>
    </citation>
    <scope>NUCLEOTIDE SEQUENCE [LARGE SCALE GENOMIC DNA]</scope>
    <source>
        <strain evidence="1 2">RABM</strain>
    </source>
</reference>
<evidence type="ECO:0000313" key="1">
    <source>
        <dbReference type="EMBL" id="KAG4303927.1"/>
    </source>
</evidence>
<dbReference type="EMBL" id="JABTEG010000014">
    <property type="protein sequence ID" value="KAG4303927.1"/>
    <property type="molecule type" value="Genomic_DNA"/>
</dbReference>
<accession>A0ACB7CBS4</accession>
<comment type="caution">
    <text evidence="1">The sequence shown here is derived from an EMBL/GenBank/DDBJ whole genome shotgun (WGS) entry which is preliminary data.</text>
</comment>
<gene>
    <name evidence="1" type="ORF">PORY_002671</name>
</gene>